<name>A0AAN7H6R3_9PEZI</name>
<keyword evidence="3" id="KW-0560">Oxidoreductase</keyword>
<keyword evidence="2" id="KW-0521">NADP</keyword>
<protein>
    <submittedName>
        <fullName evidence="4">Uncharacterized protein</fullName>
    </submittedName>
</protein>
<keyword evidence="5" id="KW-1185">Reference proteome</keyword>
<proteinExistence type="inferred from homology"/>
<dbReference type="InterPro" id="IPR036291">
    <property type="entry name" value="NAD(P)-bd_dom_sf"/>
</dbReference>
<evidence type="ECO:0000313" key="4">
    <source>
        <dbReference type="EMBL" id="KAK4230480.1"/>
    </source>
</evidence>
<reference evidence="4" key="2">
    <citation type="submission" date="2023-05" db="EMBL/GenBank/DDBJ databases">
        <authorList>
            <consortium name="Lawrence Berkeley National Laboratory"/>
            <person name="Steindorff A."/>
            <person name="Hensen N."/>
            <person name="Bonometti L."/>
            <person name="Westerberg I."/>
            <person name="Brannstrom I.O."/>
            <person name="Guillou S."/>
            <person name="Cros-Aarteil S."/>
            <person name="Calhoun S."/>
            <person name="Haridas S."/>
            <person name="Kuo A."/>
            <person name="Mondo S."/>
            <person name="Pangilinan J."/>
            <person name="Riley R."/>
            <person name="Labutti K."/>
            <person name="Andreopoulos B."/>
            <person name="Lipzen A."/>
            <person name="Chen C."/>
            <person name="Yanf M."/>
            <person name="Daum C."/>
            <person name="Ng V."/>
            <person name="Clum A."/>
            <person name="Ohm R."/>
            <person name="Martin F."/>
            <person name="Silar P."/>
            <person name="Natvig D."/>
            <person name="Lalanne C."/>
            <person name="Gautier V."/>
            <person name="Ament-Velasquez S.L."/>
            <person name="Kruys A."/>
            <person name="Hutchinson M.I."/>
            <person name="Powell A.J."/>
            <person name="Barry K."/>
            <person name="Miller A.N."/>
            <person name="Grigoriev I.V."/>
            <person name="Debuchy R."/>
            <person name="Gladieux P."/>
            <person name="Thoren M.H."/>
            <person name="Johannesson H."/>
        </authorList>
    </citation>
    <scope>NUCLEOTIDE SEQUENCE</scope>
    <source>
        <strain evidence="4">CBS 990.96</strain>
    </source>
</reference>
<evidence type="ECO:0000256" key="3">
    <source>
        <dbReference type="ARBA" id="ARBA00023002"/>
    </source>
</evidence>
<gene>
    <name evidence="4" type="ORF">QBC38DRAFT_452116</name>
</gene>
<dbReference type="PANTHER" id="PTHR43963:SF6">
    <property type="entry name" value="CHAIN DEHYDROGENASE FAMILY PROTEIN, PUTATIVE (AFU_ORTHOLOGUE AFUA_3G15350)-RELATED"/>
    <property type="match status" value="1"/>
</dbReference>
<dbReference type="Proteomes" id="UP001301958">
    <property type="component" value="Unassembled WGS sequence"/>
</dbReference>
<dbReference type="Gene3D" id="3.40.50.720">
    <property type="entry name" value="NAD(P)-binding Rossmann-like Domain"/>
    <property type="match status" value="1"/>
</dbReference>
<dbReference type="Pfam" id="PF00106">
    <property type="entry name" value="adh_short"/>
    <property type="match status" value="1"/>
</dbReference>
<sequence>MAHSTSTKIVLITKADEKLGFDIANKLASDHKDYHIIMTGRKKEELDQSVQALRSQGCSAEGFLLELDSEESIAGVVEVISQKHGRVDVLINNATVR</sequence>
<dbReference type="AlphaFoldDB" id="A0AAN7H6R3"/>
<dbReference type="GO" id="GO:0016491">
    <property type="term" value="F:oxidoreductase activity"/>
    <property type="evidence" value="ECO:0007669"/>
    <property type="project" value="UniProtKB-KW"/>
</dbReference>
<comment type="similarity">
    <text evidence="1">Belongs to the short-chain dehydrogenases/reductases (SDR) family.</text>
</comment>
<dbReference type="PANTHER" id="PTHR43963">
    <property type="entry name" value="CARBONYL REDUCTASE 1-RELATED"/>
    <property type="match status" value="1"/>
</dbReference>
<dbReference type="SUPFAM" id="SSF51735">
    <property type="entry name" value="NAD(P)-binding Rossmann-fold domains"/>
    <property type="match status" value="1"/>
</dbReference>
<accession>A0AAN7H6R3</accession>
<organism evidence="4 5">
    <name type="scientific">Podospora fimiseda</name>
    <dbReference type="NCBI Taxonomy" id="252190"/>
    <lineage>
        <taxon>Eukaryota</taxon>
        <taxon>Fungi</taxon>
        <taxon>Dikarya</taxon>
        <taxon>Ascomycota</taxon>
        <taxon>Pezizomycotina</taxon>
        <taxon>Sordariomycetes</taxon>
        <taxon>Sordariomycetidae</taxon>
        <taxon>Sordariales</taxon>
        <taxon>Podosporaceae</taxon>
        <taxon>Podospora</taxon>
    </lineage>
</organism>
<reference evidence="4" key="1">
    <citation type="journal article" date="2023" name="Mol. Phylogenet. Evol.">
        <title>Genome-scale phylogeny and comparative genomics of the fungal order Sordariales.</title>
        <authorList>
            <person name="Hensen N."/>
            <person name="Bonometti L."/>
            <person name="Westerberg I."/>
            <person name="Brannstrom I.O."/>
            <person name="Guillou S."/>
            <person name="Cros-Aarteil S."/>
            <person name="Calhoun S."/>
            <person name="Haridas S."/>
            <person name="Kuo A."/>
            <person name="Mondo S."/>
            <person name="Pangilinan J."/>
            <person name="Riley R."/>
            <person name="LaButti K."/>
            <person name="Andreopoulos B."/>
            <person name="Lipzen A."/>
            <person name="Chen C."/>
            <person name="Yan M."/>
            <person name="Daum C."/>
            <person name="Ng V."/>
            <person name="Clum A."/>
            <person name="Steindorff A."/>
            <person name="Ohm R.A."/>
            <person name="Martin F."/>
            <person name="Silar P."/>
            <person name="Natvig D.O."/>
            <person name="Lalanne C."/>
            <person name="Gautier V."/>
            <person name="Ament-Velasquez S.L."/>
            <person name="Kruys A."/>
            <person name="Hutchinson M.I."/>
            <person name="Powell A.J."/>
            <person name="Barry K."/>
            <person name="Miller A.N."/>
            <person name="Grigoriev I.V."/>
            <person name="Debuchy R."/>
            <person name="Gladieux P."/>
            <person name="Hiltunen Thoren M."/>
            <person name="Johannesson H."/>
        </authorList>
    </citation>
    <scope>NUCLEOTIDE SEQUENCE</scope>
    <source>
        <strain evidence="4">CBS 990.96</strain>
    </source>
</reference>
<comment type="caution">
    <text evidence="4">The sequence shown here is derived from an EMBL/GenBank/DDBJ whole genome shotgun (WGS) entry which is preliminary data.</text>
</comment>
<evidence type="ECO:0000313" key="5">
    <source>
        <dbReference type="Proteomes" id="UP001301958"/>
    </source>
</evidence>
<dbReference type="EMBL" id="MU865298">
    <property type="protein sequence ID" value="KAK4230480.1"/>
    <property type="molecule type" value="Genomic_DNA"/>
</dbReference>
<dbReference type="InterPro" id="IPR002347">
    <property type="entry name" value="SDR_fam"/>
</dbReference>
<evidence type="ECO:0000256" key="1">
    <source>
        <dbReference type="ARBA" id="ARBA00006484"/>
    </source>
</evidence>
<evidence type="ECO:0000256" key="2">
    <source>
        <dbReference type="ARBA" id="ARBA00022857"/>
    </source>
</evidence>